<keyword evidence="7" id="KW-0067">ATP-binding</keyword>
<accession>A0ABU8YJW7</accession>
<dbReference type="InterPro" id="IPR005467">
    <property type="entry name" value="His_kinase_dom"/>
</dbReference>
<dbReference type="InterPro" id="IPR036097">
    <property type="entry name" value="HisK_dim/P_sf"/>
</dbReference>
<dbReference type="PANTHER" id="PTHR43065:SF48">
    <property type="entry name" value="HISTIDINE KINASE"/>
    <property type="match status" value="1"/>
</dbReference>
<dbReference type="EMBL" id="JBBLXS010000064">
    <property type="protein sequence ID" value="MEK0184647.1"/>
    <property type="molecule type" value="Genomic_DNA"/>
</dbReference>
<dbReference type="CDD" id="cd00082">
    <property type="entry name" value="HisKA"/>
    <property type="match status" value="1"/>
</dbReference>
<dbReference type="InterPro" id="IPR004358">
    <property type="entry name" value="Sig_transdc_His_kin-like_C"/>
</dbReference>
<dbReference type="InterPro" id="IPR003594">
    <property type="entry name" value="HATPase_dom"/>
</dbReference>
<gene>
    <name evidence="7" type="ORF">WMG39_07220</name>
</gene>
<reference evidence="7 8" key="1">
    <citation type="journal article" date="2020" name="Harmful Algae">
        <title>Molecular and morphological characterization of a novel dihydroanatoxin-a producing Microcoleus species (cyanobacteria) from the Russian River, California, USA.</title>
        <authorList>
            <person name="Conklin K.Y."/>
            <person name="Stancheva R."/>
            <person name="Otten T.G."/>
            <person name="Fadness R."/>
            <person name="Boyer G.L."/>
            <person name="Read B."/>
            <person name="Zhang X."/>
            <person name="Sheath R.G."/>
        </authorList>
    </citation>
    <scope>NUCLEOTIDE SEQUENCE [LARGE SCALE GENOMIC DNA]</scope>
    <source>
        <strain evidence="7 8">PTRS2</strain>
    </source>
</reference>
<comment type="catalytic activity">
    <reaction evidence="1">
        <text>ATP + protein L-histidine = ADP + protein N-phospho-L-histidine.</text>
        <dbReference type="EC" id="2.7.13.3"/>
    </reaction>
</comment>
<name>A0ABU8YJW7_9CYAN</name>
<evidence type="ECO:0000256" key="3">
    <source>
        <dbReference type="ARBA" id="ARBA00022553"/>
    </source>
</evidence>
<evidence type="ECO:0000256" key="4">
    <source>
        <dbReference type="ARBA" id="ARBA00022777"/>
    </source>
</evidence>
<dbReference type="PRINTS" id="PR00344">
    <property type="entry name" value="BCTRLSENSOR"/>
</dbReference>
<keyword evidence="4" id="KW-0418">Kinase</keyword>
<dbReference type="Gene3D" id="1.10.287.130">
    <property type="match status" value="1"/>
</dbReference>
<organism evidence="7 8">
    <name type="scientific">Microcoleus anatoxicus PTRS2</name>
    <dbReference type="NCBI Taxonomy" id="2705321"/>
    <lineage>
        <taxon>Bacteria</taxon>
        <taxon>Bacillati</taxon>
        <taxon>Cyanobacteriota</taxon>
        <taxon>Cyanophyceae</taxon>
        <taxon>Oscillatoriophycideae</taxon>
        <taxon>Oscillatoriales</taxon>
        <taxon>Microcoleaceae</taxon>
        <taxon>Microcoleus</taxon>
        <taxon>Microcoleus anatoxicus</taxon>
    </lineage>
</organism>
<evidence type="ECO:0000256" key="2">
    <source>
        <dbReference type="ARBA" id="ARBA00012438"/>
    </source>
</evidence>
<dbReference type="SMART" id="SM00387">
    <property type="entry name" value="HATPase_c"/>
    <property type="match status" value="1"/>
</dbReference>
<dbReference type="RefSeq" id="WP_340519457.1">
    <property type="nucleotide sequence ID" value="NZ_JBBLXS010000064.1"/>
</dbReference>
<keyword evidence="7" id="KW-0547">Nucleotide-binding</keyword>
<dbReference type="InterPro" id="IPR003661">
    <property type="entry name" value="HisK_dim/P_dom"/>
</dbReference>
<feature type="domain" description="Histidine kinase" evidence="6">
    <location>
        <begin position="191"/>
        <end position="449"/>
    </location>
</feature>
<keyword evidence="8" id="KW-1185">Reference proteome</keyword>
<keyword evidence="3" id="KW-0597">Phosphoprotein</keyword>
<dbReference type="Gene3D" id="3.30.565.10">
    <property type="entry name" value="Histidine kinase-like ATPase, C-terminal domain"/>
    <property type="match status" value="1"/>
</dbReference>
<dbReference type="Proteomes" id="UP001384579">
    <property type="component" value="Unassembled WGS sequence"/>
</dbReference>
<dbReference type="SUPFAM" id="SSF47384">
    <property type="entry name" value="Homodimeric domain of signal transducing histidine kinase"/>
    <property type="match status" value="1"/>
</dbReference>
<dbReference type="EC" id="2.7.13.3" evidence="2"/>
<evidence type="ECO:0000313" key="7">
    <source>
        <dbReference type="EMBL" id="MEK0184647.1"/>
    </source>
</evidence>
<dbReference type="SUPFAM" id="SSF55874">
    <property type="entry name" value="ATPase domain of HSP90 chaperone/DNA topoisomerase II/histidine kinase"/>
    <property type="match status" value="1"/>
</dbReference>
<proteinExistence type="predicted"/>
<evidence type="ECO:0000313" key="8">
    <source>
        <dbReference type="Proteomes" id="UP001384579"/>
    </source>
</evidence>
<keyword evidence="5" id="KW-0902">Two-component regulatory system</keyword>
<dbReference type="PROSITE" id="PS50109">
    <property type="entry name" value="HIS_KIN"/>
    <property type="match status" value="1"/>
</dbReference>
<dbReference type="GO" id="GO:0005524">
    <property type="term" value="F:ATP binding"/>
    <property type="evidence" value="ECO:0007669"/>
    <property type="project" value="UniProtKB-KW"/>
</dbReference>
<dbReference type="PANTHER" id="PTHR43065">
    <property type="entry name" value="SENSOR HISTIDINE KINASE"/>
    <property type="match status" value="1"/>
</dbReference>
<evidence type="ECO:0000259" key="6">
    <source>
        <dbReference type="PROSITE" id="PS50109"/>
    </source>
</evidence>
<evidence type="ECO:0000256" key="5">
    <source>
        <dbReference type="ARBA" id="ARBA00023012"/>
    </source>
</evidence>
<dbReference type="Pfam" id="PF02518">
    <property type="entry name" value="HATPase_c"/>
    <property type="match status" value="1"/>
</dbReference>
<protein>
    <recommendedName>
        <fullName evidence="2">histidine kinase</fullName>
        <ecNumber evidence="2">2.7.13.3</ecNumber>
    </recommendedName>
</protein>
<keyword evidence="4" id="KW-0808">Transferase</keyword>
<evidence type="ECO:0000256" key="1">
    <source>
        <dbReference type="ARBA" id="ARBA00000085"/>
    </source>
</evidence>
<dbReference type="InterPro" id="IPR036890">
    <property type="entry name" value="HATPase_C_sf"/>
</dbReference>
<sequence length="456" mass="52031">MFALHEFNSELSVLHIPEICTWNLSLESTLLDLPLYNCQIELTQQAKEVAQAFDKKPLLPGVILTDRGKFVGIISRRLFFERVNRRYGIEMFFKRPIEVLYRFSRKDMLILSGTKLIVEAAEESLYRPAELVYDPIVVEVAPETYWLLDVQQLMVAQSKIHQLTNKLLQKQTEAKLIQTEKMASLGNIIAGVAHEIRNPLNCIWGNLNFLLSYFEDLLELMSAYEEEFSEPSPVIAAIKERIEFDFLREDLPATLEGMKFGAEQLLKIVNSLHNFSHMDESKPFSTDIHECIENTLLILKNRLKQSTEVVKNYGDMPLIKCYSGQLSQVFLNLLINALDALAEGASDREMNGQYPQNWYPRIEITTKVVEVDDRKWAAIIITDNGPGIPPEIQEQIFETFFTTKPVGKGTGMGLAICHQIITEKHAGKLNLRSQPAPNTEFEILLPIVQTCDRKAL</sequence>
<comment type="caution">
    <text evidence="7">The sequence shown here is derived from an EMBL/GenBank/DDBJ whole genome shotgun (WGS) entry which is preliminary data.</text>
</comment>